<accession>V2WJL7</accession>
<evidence type="ECO:0000313" key="3">
    <source>
        <dbReference type="Proteomes" id="UP000017559"/>
    </source>
</evidence>
<protein>
    <recommendedName>
        <fullName evidence="1">LYC1 C-terminal domain-containing protein</fullName>
    </recommendedName>
</protein>
<dbReference type="Pfam" id="PF22998">
    <property type="entry name" value="GNAT_LYC1-like"/>
    <property type="match status" value="1"/>
</dbReference>
<name>V2WJL7_MONRO</name>
<organism evidence="2 3">
    <name type="scientific">Moniliophthora roreri (strain MCA 2997)</name>
    <name type="common">Cocoa frosty pod rot fungus</name>
    <name type="synonym">Crinipellis roreri</name>
    <dbReference type="NCBI Taxonomy" id="1381753"/>
    <lineage>
        <taxon>Eukaryota</taxon>
        <taxon>Fungi</taxon>
        <taxon>Dikarya</taxon>
        <taxon>Basidiomycota</taxon>
        <taxon>Agaricomycotina</taxon>
        <taxon>Agaricomycetes</taxon>
        <taxon>Agaricomycetidae</taxon>
        <taxon>Agaricales</taxon>
        <taxon>Marasmiineae</taxon>
        <taxon>Marasmiaceae</taxon>
        <taxon>Moniliophthora</taxon>
    </lineage>
</organism>
<dbReference type="EMBL" id="AWSO01000850">
    <property type="protein sequence ID" value="ESK87043.1"/>
    <property type="molecule type" value="Genomic_DNA"/>
</dbReference>
<dbReference type="KEGG" id="mrr:Moror_11973"/>
<dbReference type="AlphaFoldDB" id="V2WJL7"/>
<evidence type="ECO:0000313" key="2">
    <source>
        <dbReference type="EMBL" id="ESK87043.1"/>
    </source>
</evidence>
<dbReference type="InterPro" id="IPR053013">
    <property type="entry name" value="LAT"/>
</dbReference>
<comment type="caution">
    <text evidence="2">The sequence shown here is derived from an EMBL/GenBank/DDBJ whole genome shotgun (WGS) entry which is preliminary data.</text>
</comment>
<dbReference type="OrthoDB" id="2020070at2759"/>
<dbReference type="PANTHER" id="PTHR34815">
    <property type="entry name" value="LYSINE ACETYLTRANSFERASE"/>
    <property type="match status" value="1"/>
</dbReference>
<dbReference type="PANTHER" id="PTHR34815:SF2">
    <property type="entry name" value="N-ACETYLTRANSFERASE DOMAIN-CONTAINING PROTEIN"/>
    <property type="match status" value="1"/>
</dbReference>
<proteinExistence type="predicted"/>
<dbReference type="InterPro" id="IPR055100">
    <property type="entry name" value="GNAT_LYC1-like"/>
</dbReference>
<evidence type="ECO:0000259" key="1">
    <source>
        <dbReference type="Pfam" id="PF22998"/>
    </source>
</evidence>
<gene>
    <name evidence="2" type="ORF">Moror_11973</name>
</gene>
<feature type="domain" description="LYC1 C-terminal" evidence="1">
    <location>
        <begin position="272"/>
        <end position="395"/>
    </location>
</feature>
<dbReference type="Proteomes" id="UP000017559">
    <property type="component" value="Unassembled WGS sequence"/>
</dbReference>
<keyword evidence="3" id="KW-1185">Reference proteome</keyword>
<dbReference type="STRING" id="1381753.V2WJL7"/>
<reference evidence="2 3" key="1">
    <citation type="journal article" date="2014" name="BMC Genomics">
        <title>Genome and secretome analysis of the hemibiotrophic fungal pathogen, Moniliophthora roreri, which causes frosty pod rot disease of cacao: mechanisms of the biotrophic and necrotrophic phases.</title>
        <authorList>
            <person name="Meinhardt L.W."/>
            <person name="Costa G.G.L."/>
            <person name="Thomazella D.P.T."/>
            <person name="Teixeira P.J.P.L."/>
            <person name="Carazzolle M.F."/>
            <person name="Schuster S.C."/>
            <person name="Carlson J.E."/>
            <person name="Guiltinan M.J."/>
            <person name="Mieczkowski P."/>
            <person name="Farmer A."/>
            <person name="Ramaraj T."/>
            <person name="Crozier J."/>
            <person name="Davis R.E."/>
            <person name="Shao J."/>
            <person name="Melnick R.L."/>
            <person name="Pereira G.A.G."/>
            <person name="Bailey B.A."/>
        </authorList>
    </citation>
    <scope>NUCLEOTIDE SEQUENCE [LARGE SCALE GENOMIC DNA]</scope>
    <source>
        <strain evidence="2 3">MCA 2997</strain>
    </source>
</reference>
<sequence>MTSDPEDFSSLSLFKATPEQVTESLRRAKSHWGKDFTEQEYLDRDALWTRELECAKDGKFTTWVLAPRDDSETLNFKCSCKMFKRPGIVARKGELQPQEERINIYTIGSVFTPLAHRGYGYAGHMMRLLHWILAPHSFLSQFTFPANVWGEPPHRDSAVGDGALSVLYSEIGSIFYKTCGILPIAKPFDYNEDDVRAGWIVRGASSVVWSIDATKSTAADESLSEGDTWEYLNEGQDIIDVFSSPDTPESAAFATLSNGGIESFNRRRFVHVLQDYDANQWGIAIQSPNSHSFITWTIELPRKGVKYEPEFRKNLMITRLRMAKESHFRFALLRVFEVARKNGIPRVEVWDLPANLKVVAKELGGVEVQRNKQLPAFKWYGKERPRDVKWMFNER</sequence>
<dbReference type="HOGENOM" id="CLU_038171_2_0_1"/>